<reference evidence="2 3" key="1">
    <citation type="journal article" date="2011" name="J. Bacteriol.">
        <title>Genome sequence of Brevibacillus laterosporus LMG 15441, a pathogen of invertebrates.</title>
        <authorList>
            <person name="Djukic M."/>
            <person name="Poehlein A."/>
            <person name="Thurmer A."/>
            <person name="Daniel R."/>
        </authorList>
    </citation>
    <scope>NUCLEOTIDE SEQUENCE [LARGE SCALE GENOMIC DNA]</scope>
    <source>
        <strain evidence="2 3">LMG 15441</strain>
    </source>
</reference>
<accession>A0A075R8G7</accession>
<dbReference type="AlphaFoldDB" id="A0A075R8G7"/>
<dbReference type="KEGG" id="blr:BRLA_c015170"/>
<keyword evidence="3" id="KW-1185">Reference proteome</keyword>
<keyword evidence="2" id="KW-0808">Transferase</keyword>
<dbReference type="GO" id="GO:0016747">
    <property type="term" value="F:acyltransferase activity, transferring groups other than amino-acyl groups"/>
    <property type="evidence" value="ECO:0007669"/>
    <property type="project" value="InterPro"/>
</dbReference>
<dbReference type="HOGENOM" id="CLU_072512_1_0_9"/>
<dbReference type="Pfam" id="PF13673">
    <property type="entry name" value="Acetyltransf_10"/>
    <property type="match status" value="1"/>
</dbReference>
<name>A0A075R8G7_BRELA</name>
<dbReference type="Gene3D" id="3.40.630.30">
    <property type="match status" value="1"/>
</dbReference>
<organism evidence="2 3">
    <name type="scientific">Brevibacillus laterosporus LMG 15441</name>
    <dbReference type="NCBI Taxonomy" id="1042163"/>
    <lineage>
        <taxon>Bacteria</taxon>
        <taxon>Bacillati</taxon>
        <taxon>Bacillota</taxon>
        <taxon>Bacilli</taxon>
        <taxon>Bacillales</taxon>
        <taxon>Paenibacillaceae</taxon>
        <taxon>Brevibacillus</taxon>
    </lineage>
</organism>
<dbReference type="RefSeq" id="WP_003338085.1">
    <property type="nucleotide sequence ID" value="NZ_CP007806.1"/>
</dbReference>
<dbReference type="InterPro" id="IPR052523">
    <property type="entry name" value="Trichothecene_AcTrans"/>
</dbReference>
<dbReference type="PANTHER" id="PTHR42791">
    <property type="entry name" value="GNAT FAMILY ACETYLTRANSFERASE"/>
    <property type="match status" value="1"/>
</dbReference>
<dbReference type="EMBL" id="CP007806">
    <property type="protein sequence ID" value="AIG25845.1"/>
    <property type="molecule type" value="Genomic_DNA"/>
</dbReference>
<evidence type="ECO:0000259" key="1">
    <source>
        <dbReference type="PROSITE" id="PS51186"/>
    </source>
</evidence>
<dbReference type="PANTHER" id="PTHR42791:SF1">
    <property type="entry name" value="N-ACETYLTRANSFERASE DOMAIN-CONTAINING PROTEIN"/>
    <property type="match status" value="1"/>
</dbReference>
<proteinExistence type="predicted"/>
<dbReference type="InterPro" id="IPR000182">
    <property type="entry name" value="GNAT_dom"/>
</dbReference>
<feature type="domain" description="N-acetyltransferase" evidence="1">
    <location>
        <begin position="128"/>
        <end position="271"/>
    </location>
</feature>
<gene>
    <name evidence="2" type="primary">rimI_2</name>
    <name evidence="2" type="ORF">BRLA_c015170</name>
</gene>
<evidence type="ECO:0000313" key="3">
    <source>
        <dbReference type="Proteomes" id="UP000005850"/>
    </source>
</evidence>
<dbReference type="Proteomes" id="UP000005850">
    <property type="component" value="Chromosome"/>
</dbReference>
<sequence length="271" mass="30740">MDINQTYYQRVILTNLIDKVSFLANNVAGMTVKNAENYVKVDCGLPADTFNIIVLQNNRLNQSEEKELKKDIRHFQTKKFPMAFWYWEDGQDLSPILEGTGLAEAEMNVAMLANVDQLEPVVLAPEGFVIRQVSTAEDIRVFGEVLASLFHTSQESSSVRSYYEQLSSYPQLFSEKMKLYLGAYKEEIVSIGSLVFTKESVGIYDIATRSEYRGRGLGSAMFNFLVMEVQKQKIPLCVLQASPDGINIYKRSGFQSVGQIKVFENRHLVEE</sequence>
<dbReference type="eggNOG" id="COG0456">
    <property type="taxonomic scope" value="Bacteria"/>
</dbReference>
<dbReference type="InterPro" id="IPR016181">
    <property type="entry name" value="Acyl_CoA_acyltransferase"/>
</dbReference>
<protein>
    <submittedName>
        <fullName evidence="2">Ribosomal-protein-alanine acetyltransferase RimI</fullName>
    </submittedName>
</protein>
<evidence type="ECO:0000313" key="2">
    <source>
        <dbReference type="EMBL" id="AIG25845.1"/>
    </source>
</evidence>
<dbReference type="CDD" id="cd04301">
    <property type="entry name" value="NAT_SF"/>
    <property type="match status" value="1"/>
</dbReference>
<dbReference type="SUPFAM" id="SSF55729">
    <property type="entry name" value="Acyl-CoA N-acyltransferases (Nat)"/>
    <property type="match status" value="1"/>
</dbReference>
<dbReference type="PROSITE" id="PS51186">
    <property type="entry name" value="GNAT"/>
    <property type="match status" value="1"/>
</dbReference>